<evidence type="ECO:0000313" key="2">
    <source>
        <dbReference type="EMBL" id="MBM3316696.1"/>
    </source>
</evidence>
<feature type="region of interest" description="Disordered" evidence="1">
    <location>
        <begin position="485"/>
        <end position="521"/>
    </location>
</feature>
<gene>
    <name evidence="2" type="ORF">FJY75_02480</name>
</gene>
<evidence type="ECO:0000256" key="1">
    <source>
        <dbReference type="SAM" id="MobiDB-lite"/>
    </source>
</evidence>
<sequence length="521" mass="55426">MIGSLAAANTPAVNNYGPDEDSRMGLFGKRSNPIEKIEARGDAALARGEPLEARRQFRDALRRLDPQDPAVARLRERADSAQSAFREQKLAEARTYLEDGAAEAALEALAILREDIDGQADRLVERIGPLEARAREILDGPSRAVPGVETIEAMASPAGGAPLEEDEGPATETIDAAADAQELFEQFSGALPPEDRERAATLGPSFRLGFVRAQLGDPSEALAAFEQAAREHPGEPLVLEHLAVVMDQLGRGADAERLYRRALEGDPKRTNARLALASILDGGMASEQERSAGDPDSGDGEAPRSGQTASGPDCDAALKLLSEGAALDPEHAVVHFLAGADIALRAGRPAEGLAWAERGLRAGGEAMPDAWMTYATALEAAGSVDEAEKAHLSAVRLGGHAILPRARFAEFALRTGQALPRAQEVIFETCLTCQASAPAPETLAYYGFLLTRIQFARGMHKDAYEGARRLLDQDPPREMAAELRRLTQAAREAMEEQSQSRRKEEGGGALPGAGSGLPSSD</sequence>
<protein>
    <submittedName>
        <fullName evidence="2">Tetratricopeptide repeat protein</fullName>
    </submittedName>
</protein>
<dbReference type="Pfam" id="PF13432">
    <property type="entry name" value="TPR_16"/>
    <property type="match status" value="1"/>
</dbReference>
<name>A0A938BQB4_UNCEI</name>
<dbReference type="Gene3D" id="1.25.40.10">
    <property type="entry name" value="Tetratricopeptide repeat domain"/>
    <property type="match status" value="2"/>
</dbReference>
<feature type="region of interest" description="Disordered" evidence="1">
    <location>
        <begin position="284"/>
        <end position="314"/>
    </location>
</feature>
<evidence type="ECO:0000313" key="3">
    <source>
        <dbReference type="Proteomes" id="UP000748308"/>
    </source>
</evidence>
<feature type="compositionally biased region" description="Basic and acidic residues" evidence="1">
    <location>
        <begin position="492"/>
        <end position="506"/>
    </location>
</feature>
<dbReference type="EMBL" id="VGIY01000033">
    <property type="protein sequence ID" value="MBM3316696.1"/>
    <property type="molecule type" value="Genomic_DNA"/>
</dbReference>
<dbReference type="Proteomes" id="UP000748308">
    <property type="component" value="Unassembled WGS sequence"/>
</dbReference>
<comment type="caution">
    <text evidence="2">The sequence shown here is derived from an EMBL/GenBank/DDBJ whole genome shotgun (WGS) entry which is preliminary data.</text>
</comment>
<proteinExistence type="predicted"/>
<dbReference type="InterPro" id="IPR011990">
    <property type="entry name" value="TPR-like_helical_dom_sf"/>
</dbReference>
<reference evidence="2" key="1">
    <citation type="submission" date="2019-03" db="EMBL/GenBank/DDBJ databases">
        <title>Lake Tanganyika Metagenome-Assembled Genomes (MAGs).</title>
        <authorList>
            <person name="Tran P."/>
        </authorList>
    </citation>
    <scope>NUCLEOTIDE SEQUENCE</scope>
    <source>
        <strain evidence="2">M_DeepCast_400m_m2_100</strain>
    </source>
</reference>
<dbReference type="Pfam" id="PF14559">
    <property type="entry name" value="TPR_19"/>
    <property type="match status" value="1"/>
</dbReference>
<organism evidence="2 3">
    <name type="scientific">Eiseniibacteriota bacterium</name>
    <dbReference type="NCBI Taxonomy" id="2212470"/>
    <lineage>
        <taxon>Bacteria</taxon>
        <taxon>Candidatus Eiseniibacteriota</taxon>
    </lineage>
</organism>
<dbReference type="AlphaFoldDB" id="A0A938BQB4"/>
<accession>A0A938BQB4</accession>
<feature type="region of interest" description="Disordered" evidence="1">
    <location>
        <begin position="1"/>
        <end position="27"/>
    </location>
</feature>
<dbReference type="SUPFAM" id="SSF48452">
    <property type="entry name" value="TPR-like"/>
    <property type="match status" value="2"/>
</dbReference>